<evidence type="ECO:0000256" key="11">
    <source>
        <dbReference type="SAM" id="Phobius"/>
    </source>
</evidence>
<comment type="function">
    <text evidence="8">Required for corrinoid utilization. Probably part of the ABC transporter complex BtuCDF involved in cobalamin (vitamin B12) import. Probably involved in the translocation of the substrate across the membrane.</text>
</comment>
<dbReference type="PANTHER" id="PTHR30472">
    <property type="entry name" value="FERRIC ENTEROBACTIN TRANSPORT SYSTEM PERMEASE PROTEIN"/>
    <property type="match status" value="1"/>
</dbReference>
<evidence type="ECO:0000256" key="9">
    <source>
        <dbReference type="ARBA" id="ARBA00064420"/>
    </source>
</evidence>
<gene>
    <name evidence="12" type="ORF">KSK55_05320</name>
</gene>
<evidence type="ECO:0000256" key="10">
    <source>
        <dbReference type="ARBA" id="ARBA00071366"/>
    </source>
</evidence>
<feature type="transmembrane region" description="Helical" evidence="11">
    <location>
        <begin position="331"/>
        <end position="351"/>
    </location>
</feature>
<dbReference type="OrthoDB" id="27848at2157"/>
<dbReference type="GO" id="GO:0022857">
    <property type="term" value="F:transmembrane transporter activity"/>
    <property type="evidence" value="ECO:0007669"/>
    <property type="project" value="InterPro"/>
</dbReference>
<keyword evidence="3" id="KW-0813">Transport</keyword>
<comment type="similarity">
    <text evidence="2">Belongs to the binding-protein-dependent transport system permease family. FecCD subfamily.</text>
</comment>
<dbReference type="CDD" id="cd06550">
    <property type="entry name" value="TM_ABC_iron-siderophores_like"/>
    <property type="match status" value="1"/>
</dbReference>
<reference evidence="12 13" key="1">
    <citation type="submission" date="2021-06" db="EMBL/GenBank/DDBJ databases">
        <title>Complete genome sequence of the secondary alcohol utilizing methanogen Methanospirillum hungatei strain GP1.</title>
        <authorList>
            <person name="Day L.A."/>
            <person name="Costa K.C."/>
        </authorList>
    </citation>
    <scope>NUCLEOTIDE SEQUENCE [LARGE SCALE GENOMIC DNA]</scope>
    <source>
        <strain evidence="12 13">GP1</strain>
    </source>
</reference>
<feature type="transmembrane region" description="Helical" evidence="11">
    <location>
        <begin position="301"/>
        <end position="319"/>
    </location>
</feature>
<evidence type="ECO:0000256" key="1">
    <source>
        <dbReference type="ARBA" id="ARBA00004651"/>
    </source>
</evidence>
<feature type="transmembrane region" description="Helical" evidence="11">
    <location>
        <begin position="174"/>
        <end position="195"/>
    </location>
</feature>
<dbReference type="FunFam" id="1.10.3470.10:FF:000001">
    <property type="entry name" value="Vitamin B12 ABC transporter permease BtuC"/>
    <property type="match status" value="1"/>
</dbReference>
<evidence type="ECO:0000256" key="7">
    <source>
        <dbReference type="ARBA" id="ARBA00023136"/>
    </source>
</evidence>
<feature type="transmembrane region" description="Helical" evidence="11">
    <location>
        <begin position="262"/>
        <end position="289"/>
    </location>
</feature>
<dbReference type="InterPro" id="IPR000522">
    <property type="entry name" value="ABC_transptr_permease_BtuC"/>
</dbReference>
<evidence type="ECO:0000313" key="13">
    <source>
        <dbReference type="Proteomes" id="UP000694228"/>
    </source>
</evidence>
<dbReference type="PANTHER" id="PTHR30472:SF25">
    <property type="entry name" value="ABC TRANSPORTER PERMEASE PROTEIN MJ0876-RELATED"/>
    <property type="match status" value="1"/>
</dbReference>
<evidence type="ECO:0000256" key="2">
    <source>
        <dbReference type="ARBA" id="ARBA00007935"/>
    </source>
</evidence>
<dbReference type="EMBL" id="CP077107">
    <property type="protein sequence ID" value="QXO95811.1"/>
    <property type="molecule type" value="Genomic_DNA"/>
</dbReference>
<proteinExistence type="inferred from homology"/>
<feature type="transmembrane region" description="Helical" evidence="11">
    <location>
        <begin position="216"/>
        <end position="235"/>
    </location>
</feature>
<dbReference type="Pfam" id="PF01032">
    <property type="entry name" value="FecCD"/>
    <property type="match status" value="1"/>
</dbReference>
<dbReference type="GO" id="GO:0005886">
    <property type="term" value="C:plasma membrane"/>
    <property type="evidence" value="ECO:0007669"/>
    <property type="project" value="UniProtKB-SubCell"/>
</dbReference>
<comment type="subunit">
    <text evidence="9">The complex is composed of two ATP-binding proteins (BtuD), two transmembrane proteins (BtuC) and a solute-binding protein (BtuF).</text>
</comment>
<protein>
    <recommendedName>
        <fullName evidence="10">Cobalamin import system permease protein BtuC</fullName>
    </recommendedName>
</protein>
<keyword evidence="7 11" id="KW-0472">Membrane</keyword>
<organism evidence="12 13">
    <name type="scientific">Methanospirillum hungatei</name>
    <dbReference type="NCBI Taxonomy" id="2203"/>
    <lineage>
        <taxon>Archaea</taxon>
        <taxon>Methanobacteriati</taxon>
        <taxon>Methanobacteriota</taxon>
        <taxon>Stenosarchaea group</taxon>
        <taxon>Methanomicrobia</taxon>
        <taxon>Methanomicrobiales</taxon>
        <taxon>Methanospirillaceae</taxon>
        <taxon>Methanospirillum</taxon>
    </lineage>
</organism>
<dbReference type="AlphaFoldDB" id="A0A8F5VPG8"/>
<keyword evidence="5 11" id="KW-0812">Transmembrane</keyword>
<feature type="transmembrane region" description="Helical" evidence="11">
    <location>
        <begin position="108"/>
        <end position="128"/>
    </location>
</feature>
<evidence type="ECO:0000256" key="4">
    <source>
        <dbReference type="ARBA" id="ARBA00022475"/>
    </source>
</evidence>
<evidence type="ECO:0000256" key="5">
    <source>
        <dbReference type="ARBA" id="ARBA00022692"/>
    </source>
</evidence>
<feature type="transmembrane region" description="Helical" evidence="11">
    <location>
        <begin position="75"/>
        <end position="96"/>
    </location>
</feature>
<comment type="subcellular location">
    <subcellularLocation>
        <location evidence="1">Cell membrane</location>
        <topology evidence="1">Multi-pass membrane protein</topology>
    </subcellularLocation>
</comment>
<evidence type="ECO:0000256" key="8">
    <source>
        <dbReference type="ARBA" id="ARBA00053891"/>
    </source>
</evidence>
<dbReference type="Proteomes" id="UP000694228">
    <property type="component" value="Chromosome"/>
</dbReference>
<accession>A0A8F5VPG8</accession>
<evidence type="ECO:0000256" key="3">
    <source>
        <dbReference type="ARBA" id="ARBA00022448"/>
    </source>
</evidence>
<feature type="transmembrane region" description="Helical" evidence="11">
    <location>
        <begin position="140"/>
        <end position="162"/>
    </location>
</feature>
<evidence type="ECO:0000256" key="6">
    <source>
        <dbReference type="ARBA" id="ARBA00022989"/>
    </source>
</evidence>
<dbReference type="GO" id="GO:0033214">
    <property type="term" value="P:siderophore-iron import into cell"/>
    <property type="evidence" value="ECO:0007669"/>
    <property type="project" value="TreeGrafter"/>
</dbReference>
<name>A0A8F5VPG8_METHU</name>
<keyword evidence="4" id="KW-1003">Cell membrane</keyword>
<evidence type="ECO:0000313" key="12">
    <source>
        <dbReference type="EMBL" id="QXO95811.1"/>
    </source>
</evidence>
<sequence length="356" mass="38217">MHFDNEELPVAYLQYTRTKIIILRIGIIILFFLLILSISSGAVSIPPIEVFQTLIGESVSPKWNKIILSIRLPQALTAIVAGAGLGCAGLAMQSILRNPLASPFTFGIAHAAAFGAAFSIIILGSGVMQNSSINPYVIDNPFATTFVAFISCLMATAVILLISHLKRATPEVTVLAGVAIGSLCTAATMFLQLFADDTQLAAVVFWTFGDVSRADWGELAIMAVVTVLSLVYFYYHRWDYNAIDAGDETASSLGVHVARVRIVGMIVVSVITAVIMSFLGIIGFVGLISPHIIRRIVGDDHRFTIPGTIIMGSILLLASDTVGRVIIVPHVVPVAVVTSFLGAPVFLYLLIRGYNR</sequence>
<feature type="transmembrane region" description="Helical" evidence="11">
    <location>
        <begin position="20"/>
        <end position="38"/>
    </location>
</feature>
<keyword evidence="6 11" id="KW-1133">Transmembrane helix</keyword>